<protein>
    <submittedName>
        <fullName evidence="9">Malate permease</fullName>
    </submittedName>
</protein>
<dbReference type="PANTHER" id="PTHR36838:SF3">
    <property type="entry name" value="TRANSPORTER AUXIN EFFLUX CARRIER EC FAMILY"/>
    <property type="match status" value="1"/>
</dbReference>
<feature type="transmembrane region" description="Helical" evidence="8">
    <location>
        <begin position="337"/>
        <end position="359"/>
    </location>
</feature>
<feature type="transmembrane region" description="Helical" evidence="8">
    <location>
        <begin position="85"/>
        <end position="105"/>
    </location>
</feature>
<evidence type="ECO:0000313" key="10">
    <source>
        <dbReference type="Proteomes" id="UP000018550"/>
    </source>
</evidence>
<dbReference type="GO" id="GO:0055085">
    <property type="term" value="P:transmembrane transport"/>
    <property type="evidence" value="ECO:0007669"/>
    <property type="project" value="InterPro"/>
</dbReference>
<name>V5RJK5_SPIAP</name>
<dbReference type="STRING" id="1276258.SAPIS_v1c08990"/>
<feature type="transmembrane region" description="Helical" evidence="8">
    <location>
        <begin position="371"/>
        <end position="399"/>
    </location>
</feature>
<dbReference type="eggNOG" id="COG0679">
    <property type="taxonomic scope" value="Bacteria"/>
</dbReference>
<dbReference type="InterPro" id="IPR004776">
    <property type="entry name" value="Mem_transp_PIN-like"/>
</dbReference>
<dbReference type="GO" id="GO:0005886">
    <property type="term" value="C:plasma membrane"/>
    <property type="evidence" value="ECO:0007669"/>
    <property type="project" value="UniProtKB-SubCell"/>
</dbReference>
<organism evidence="9 10">
    <name type="scientific">Spiroplasma apis B31</name>
    <dbReference type="NCBI Taxonomy" id="1276258"/>
    <lineage>
        <taxon>Bacteria</taxon>
        <taxon>Bacillati</taxon>
        <taxon>Mycoplasmatota</taxon>
        <taxon>Mollicutes</taxon>
        <taxon>Entomoplasmatales</taxon>
        <taxon>Spiroplasmataceae</taxon>
        <taxon>Spiroplasma</taxon>
    </lineage>
</organism>
<dbReference type="Proteomes" id="UP000018550">
    <property type="component" value="Chromosome"/>
</dbReference>
<feature type="transmembrane region" description="Helical" evidence="8">
    <location>
        <begin position="17"/>
        <end position="37"/>
    </location>
</feature>
<dbReference type="PANTHER" id="PTHR36838">
    <property type="entry name" value="AUXIN EFFLUX CARRIER FAMILY PROTEIN"/>
    <property type="match status" value="1"/>
</dbReference>
<dbReference type="OrthoDB" id="401182at2"/>
<keyword evidence="3" id="KW-0813">Transport</keyword>
<dbReference type="EMBL" id="CP006682">
    <property type="protein sequence ID" value="AHB36744.1"/>
    <property type="molecule type" value="Genomic_DNA"/>
</dbReference>
<keyword evidence="6 8" id="KW-1133">Transmembrane helix</keyword>
<comment type="similarity">
    <text evidence="2">Belongs to the auxin efflux carrier (TC 2.A.69) family.</text>
</comment>
<evidence type="ECO:0000256" key="5">
    <source>
        <dbReference type="ARBA" id="ARBA00022692"/>
    </source>
</evidence>
<dbReference type="KEGG" id="sapi:SAPIS_v1c08990"/>
<comment type="subcellular location">
    <subcellularLocation>
        <location evidence="1">Cell membrane</location>
        <topology evidence="1">Multi-pass membrane protein</topology>
    </subcellularLocation>
</comment>
<keyword evidence="5 8" id="KW-0812">Transmembrane</keyword>
<keyword evidence="7 8" id="KW-0472">Membrane</keyword>
<evidence type="ECO:0000313" key="9">
    <source>
        <dbReference type="EMBL" id="AHB36744.1"/>
    </source>
</evidence>
<sequence length="403" mass="44571">MIYSKVSDALITTLGSWGIWSAIFATIFVIGMGYLLAFKGIFKAEWEKVLIKIVMLVGLPALALSGFLVQNADSDITLDNLKGELVVIIIGFAFYAIMSVSSKIFFLKYEKDIKDTLAMCIAFASTTFFGIPVVTALFEGTEANASKLTTNVFNVPYRVFLYSFAFIVMSKKPLIVTKKRKDMNEVEVIENKKIRKQTLKNIFCNPILICTFIGLFIWSTQLIPGIRCLDLGRTMTSTMSNGSKVKEKVLDSPLRFDLLFPPSFKIISTLQTICTPLAWLAIGMTMNKGNLKEAIKDKTVWYASVIKVLVAPLIILMFVMVFAFIGYQTGWFKLTNIQLVSLVILTASPPANVVVAYSISYQKGANLSSNLTTLSTLLSVITLPIWVVVVTAISVLPIFGVVT</sequence>
<feature type="transmembrane region" description="Helical" evidence="8">
    <location>
        <begin position="49"/>
        <end position="69"/>
    </location>
</feature>
<feature type="transmembrane region" description="Helical" evidence="8">
    <location>
        <begin position="202"/>
        <end position="223"/>
    </location>
</feature>
<feature type="transmembrane region" description="Helical" evidence="8">
    <location>
        <begin position="299"/>
        <end position="325"/>
    </location>
</feature>
<keyword evidence="10" id="KW-1185">Reference proteome</keyword>
<dbReference type="AlphaFoldDB" id="V5RJK5"/>
<evidence type="ECO:0000256" key="7">
    <source>
        <dbReference type="ARBA" id="ARBA00023136"/>
    </source>
</evidence>
<reference evidence="9 10" key="1">
    <citation type="journal article" date="2014" name="Genome Announc.">
        <title>Complete Genome Sequence of Spiroplasma apis B31T (ATCC 33834), a Bacterium Associated with May Disease of Honeybees (Apis mellifera).</title>
        <authorList>
            <person name="Ku C."/>
            <person name="Lo W.S."/>
            <person name="Chen L.L."/>
            <person name="Kuo C.H."/>
        </authorList>
    </citation>
    <scope>NUCLEOTIDE SEQUENCE [LARGE SCALE GENOMIC DNA]</scope>
    <source>
        <strain evidence="9">B31</strain>
    </source>
</reference>
<proteinExistence type="inferred from homology"/>
<gene>
    <name evidence="9" type="ORF">SAPIS_v1c08990</name>
</gene>
<feature type="transmembrane region" description="Helical" evidence="8">
    <location>
        <begin position="266"/>
        <end position="287"/>
    </location>
</feature>
<evidence type="ECO:0000256" key="2">
    <source>
        <dbReference type="ARBA" id="ARBA00010145"/>
    </source>
</evidence>
<keyword evidence="4" id="KW-1003">Cell membrane</keyword>
<dbReference type="Pfam" id="PF03547">
    <property type="entry name" value="Mem_trans"/>
    <property type="match status" value="1"/>
</dbReference>
<feature type="transmembrane region" description="Helical" evidence="8">
    <location>
        <begin position="157"/>
        <end position="174"/>
    </location>
</feature>
<feature type="transmembrane region" description="Helical" evidence="8">
    <location>
        <begin position="117"/>
        <end position="137"/>
    </location>
</feature>
<dbReference type="Gene3D" id="1.20.1530.20">
    <property type="match status" value="1"/>
</dbReference>
<dbReference type="PATRIC" id="fig|1276258.3.peg.921"/>
<dbReference type="RefSeq" id="WP_023790133.1">
    <property type="nucleotide sequence ID" value="NC_022998.1"/>
</dbReference>
<dbReference type="HOGENOM" id="CLU_056175_1_0_14"/>
<evidence type="ECO:0000256" key="6">
    <source>
        <dbReference type="ARBA" id="ARBA00022989"/>
    </source>
</evidence>
<evidence type="ECO:0000256" key="3">
    <source>
        <dbReference type="ARBA" id="ARBA00022448"/>
    </source>
</evidence>
<evidence type="ECO:0000256" key="4">
    <source>
        <dbReference type="ARBA" id="ARBA00022475"/>
    </source>
</evidence>
<evidence type="ECO:0000256" key="8">
    <source>
        <dbReference type="SAM" id="Phobius"/>
    </source>
</evidence>
<accession>V5RJK5</accession>
<dbReference type="InterPro" id="IPR038770">
    <property type="entry name" value="Na+/solute_symporter_sf"/>
</dbReference>
<evidence type="ECO:0000256" key="1">
    <source>
        <dbReference type="ARBA" id="ARBA00004651"/>
    </source>
</evidence>